<dbReference type="GO" id="GO:0005634">
    <property type="term" value="C:nucleus"/>
    <property type="evidence" value="ECO:0007669"/>
    <property type="project" value="UniProtKB-SubCell"/>
</dbReference>
<evidence type="ECO:0000256" key="5">
    <source>
        <dbReference type="ARBA" id="ARBA00022454"/>
    </source>
</evidence>
<dbReference type="InterPro" id="IPR039874">
    <property type="entry name" value="WAPL"/>
</dbReference>
<accession>A0A3B5LZN8</accession>
<keyword evidence="6" id="KW-0963">Cytoplasm</keyword>
<feature type="compositionally biased region" description="Acidic residues" evidence="18">
    <location>
        <begin position="67"/>
        <end position="79"/>
    </location>
</feature>
<feature type="region of interest" description="Disordered" evidence="18">
    <location>
        <begin position="438"/>
        <end position="457"/>
    </location>
</feature>
<keyword evidence="9" id="KW-0498">Mitosis</keyword>
<feature type="compositionally biased region" description="Low complexity" evidence="18">
    <location>
        <begin position="438"/>
        <end position="450"/>
    </location>
</feature>
<proteinExistence type="inferred from homology"/>
<keyword evidence="12" id="KW-0539">Nucleus</keyword>
<evidence type="ECO:0000313" key="21">
    <source>
        <dbReference type="Proteomes" id="UP000261380"/>
    </source>
</evidence>
<evidence type="ECO:0000256" key="17">
    <source>
        <dbReference type="ARBA" id="ARBA00080613"/>
    </source>
</evidence>
<dbReference type="SUPFAM" id="SSF48371">
    <property type="entry name" value="ARM repeat"/>
    <property type="match status" value="1"/>
</dbReference>
<comment type="subcellular location">
    <subcellularLocation>
        <location evidence="2">Chromosome</location>
    </subcellularLocation>
    <subcellularLocation>
        <location evidence="3">Cytoplasm</location>
    </subcellularLocation>
    <subcellularLocation>
        <location evidence="1">Nucleus</location>
    </subcellularLocation>
</comment>
<dbReference type="Pfam" id="PF07814">
    <property type="entry name" value="WAPL"/>
    <property type="match status" value="1"/>
</dbReference>
<feature type="region of interest" description="Disordered" evidence="18">
    <location>
        <begin position="206"/>
        <end position="231"/>
    </location>
</feature>
<keyword evidence="10" id="KW-0007">Acetylation</keyword>
<comment type="function">
    <text evidence="14">Regulator of sister chromatid cohesion in mitosis which negatively regulates cohesin association with chromatin. Involved in both sister chromatid cohesion during interphase and sister-chromatid resolution during early stages of mitosis. Couples DNA replication to sister chromatid cohesion. Cohesion ensures that chromosome partitioning is accurate in both meiotic and mitotic cells and plays an important role in DNA repair.</text>
</comment>
<dbReference type="Gene3D" id="1.25.10.10">
    <property type="entry name" value="Leucine-rich Repeat Variant"/>
    <property type="match status" value="1"/>
</dbReference>
<dbReference type="InterPro" id="IPR022771">
    <property type="entry name" value="WAPL_C"/>
</dbReference>
<evidence type="ECO:0000256" key="14">
    <source>
        <dbReference type="ARBA" id="ARBA00054706"/>
    </source>
</evidence>
<reference evidence="20" key="1">
    <citation type="submission" date="2025-08" db="UniProtKB">
        <authorList>
            <consortium name="Ensembl"/>
        </authorList>
    </citation>
    <scope>IDENTIFICATION</scope>
</reference>
<name>A0A3B5LZN8_9TELE</name>
<feature type="region of interest" description="Disordered" evidence="18">
    <location>
        <begin position="250"/>
        <end position="299"/>
    </location>
</feature>
<dbReference type="PANTHER" id="PTHR22100:SF13">
    <property type="entry name" value="WINGS APART-LIKE PROTEIN HOMOLOG"/>
    <property type="match status" value="1"/>
</dbReference>
<dbReference type="InterPro" id="IPR012502">
    <property type="entry name" value="WAPL_dom"/>
</dbReference>
<reference evidence="20" key="2">
    <citation type="submission" date="2025-09" db="UniProtKB">
        <authorList>
            <consortium name="Ensembl"/>
        </authorList>
    </citation>
    <scope>IDENTIFICATION</scope>
</reference>
<evidence type="ECO:0000259" key="19">
    <source>
        <dbReference type="PROSITE" id="PS51271"/>
    </source>
</evidence>
<evidence type="ECO:0000313" key="20">
    <source>
        <dbReference type="Ensembl" id="ENSXCOP00000016445.1"/>
    </source>
</evidence>
<evidence type="ECO:0000256" key="8">
    <source>
        <dbReference type="ARBA" id="ARBA00022618"/>
    </source>
</evidence>
<keyword evidence="5" id="KW-0158">Chromosome</keyword>
<feature type="domain" description="WAPL" evidence="19">
    <location>
        <begin position="535"/>
        <end position="1074"/>
    </location>
</feature>
<dbReference type="PROSITE" id="PS51271">
    <property type="entry name" value="WAPL"/>
    <property type="match status" value="1"/>
</dbReference>
<organism evidence="20 21">
    <name type="scientific">Xiphophorus couchianus</name>
    <name type="common">Monterrey platyfish</name>
    <dbReference type="NCBI Taxonomy" id="32473"/>
    <lineage>
        <taxon>Eukaryota</taxon>
        <taxon>Metazoa</taxon>
        <taxon>Chordata</taxon>
        <taxon>Craniata</taxon>
        <taxon>Vertebrata</taxon>
        <taxon>Euteleostomi</taxon>
        <taxon>Actinopterygii</taxon>
        <taxon>Neopterygii</taxon>
        <taxon>Teleostei</taxon>
        <taxon>Neoteleostei</taxon>
        <taxon>Acanthomorphata</taxon>
        <taxon>Ovalentaria</taxon>
        <taxon>Atherinomorphae</taxon>
        <taxon>Cyprinodontiformes</taxon>
        <taxon>Poeciliidae</taxon>
        <taxon>Poeciliinae</taxon>
        <taxon>Xiphophorus</taxon>
    </lineage>
</organism>
<dbReference type="FunFam" id="1.25.10.10:FF:001054">
    <property type="entry name" value="WAPL cohesin release factor a"/>
    <property type="match status" value="1"/>
</dbReference>
<evidence type="ECO:0000256" key="10">
    <source>
        <dbReference type="ARBA" id="ARBA00022990"/>
    </source>
</evidence>
<evidence type="ECO:0000256" key="18">
    <source>
        <dbReference type="SAM" id="MobiDB-lite"/>
    </source>
</evidence>
<dbReference type="STRING" id="32473.ENSXCOP00000016445"/>
<dbReference type="InterPro" id="IPR016024">
    <property type="entry name" value="ARM-type_fold"/>
</dbReference>
<keyword evidence="11" id="KW-0175">Coiled coil</keyword>
<dbReference type="InterPro" id="IPR011989">
    <property type="entry name" value="ARM-like"/>
</dbReference>
<dbReference type="Proteomes" id="UP000261380">
    <property type="component" value="Unplaced"/>
</dbReference>
<evidence type="ECO:0000256" key="16">
    <source>
        <dbReference type="ARBA" id="ARBA00069316"/>
    </source>
</evidence>
<evidence type="ECO:0000256" key="12">
    <source>
        <dbReference type="ARBA" id="ARBA00023242"/>
    </source>
</evidence>
<feature type="compositionally biased region" description="Pro residues" evidence="18">
    <location>
        <begin position="216"/>
        <end position="229"/>
    </location>
</feature>
<protein>
    <recommendedName>
        <fullName evidence="16">Wings apart-like protein homolog</fullName>
    </recommendedName>
    <alternativeName>
        <fullName evidence="17">WAPL cohesin release factor</fullName>
    </alternativeName>
</protein>
<evidence type="ECO:0000256" key="15">
    <source>
        <dbReference type="ARBA" id="ARBA00064348"/>
    </source>
</evidence>
<keyword evidence="7" id="KW-0597">Phosphoprotein</keyword>
<dbReference type="Ensembl" id="ENSXCOT00000016652.1">
    <property type="protein sequence ID" value="ENSXCOP00000016445.1"/>
    <property type="gene ID" value="ENSXCOG00000012409.1"/>
</dbReference>
<evidence type="ECO:0000256" key="13">
    <source>
        <dbReference type="ARBA" id="ARBA00023306"/>
    </source>
</evidence>
<evidence type="ECO:0000256" key="3">
    <source>
        <dbReference type="ARBA" id="ARBA00004496"/>
    </source>
</evidence>
<dbReference type="FunFam" id="1.25.10.10:FF:000085">
    <property type="entry name" value="Wings apart-like protein homolog"/>
    <property type="match status" value="1"/>
</dbReference>
<feature type="region of interest" description="Disordered" evidence="18">
    <location>
        <begin position="334"/>
        <end position="365"/>
    </location>
</feature>
<evidence type="ECO:0000256" key="7">
    <source>
        <dbReference type="ARBA" id="ARBA00022553"/>
    </source>
</evidence>
<evidence type="ECO:0000256" key="11">
    <source>
        <dbReference type="ARBA" id="ARBA00023054"/>
    </source>
</evidence>
<comment type="subunit">
    <text evidence="15">Interacts with the cohesin complex throughout the cell cycle; interacts with both chromatin-bound and soluble pools of the complex. Interacts with RAD21; the interaction is direct. Interacts with PDS5A; the interaction is direct, cohesin-dependent and competitive with CDCA5/SORORIN. Interacts (via FGF motifs) with PDS5B; the interaction is direct. Interacts with a SMC1 protein (SMC1A or SMC1B) and SMC3.</text>
</comment>
<feature type="region of interest" description="Disordered" evidence="18">
    <location>
        <begin position="51"/>
        <end position="90"/>
    </location>
</feature>
<dbReference type="PANTHER" id="PTHR22100">
    <property type="entry name" value="WINGS APART-LIKE PROTEIN HOMOLOG"/>
    <property type="match status" value="1"/>
</dbReference>
<comment type="similarity">
    <text evidence="4">Belongs to the WAPL family.</text>
</comment>
<dbReference type="AlphaFoldDB" id="A0A3B5LZN8"/>
<evidence type="ECO:0000256" key="1">
    <source>
        <dbReference type="ARBA" id="ARBA00004123"/>
    </source>
</evidence>
<dbReference type="GO" id="GO:0005694">
    <property type="term" value="C:chromosome"/>
    <property type="evidence" value="ECO:0007669"/>
    <property type="project" value="UniProtKB-SubCell"/>
</dbReference>
<dbReference type="GO" id="GO:0051301">
    <property type="term" value="P:cell division"/>
    <property type="evidence" value="ECO:0007669"/>
    <property type="project" value="UniProtKB-KW"/>
</dbReference>
<evidence type="ECO:0000256" key="4">
    <source>
        <dbReference type="ARBA" id="ARBA00006854"/>
    </source>
</evidence>
<feature type="compositionally biased region" description="Low complexity" evidence="18">
    <location>
        <begin position="276"/>
        <end position="290"/>
    </location>
</feature>
<keyword evidence="8" id="KW-0132">Cell division</keyword>
<keyword evidence="21" id="KW-1185">Reference proteome</keyword>
<dbReference type="GO" id="GO:0005737">
    <property type="term" value="C:cytoplasm"/>
    <property type="evidence" value="ECO:0007669"/>
    <property type="project" value="UniProtKB-SubCell"/>
</dbReference>
<sequence>MTSRFGKTYNRKGGEANSKFEEVFSNKKPTLTTKWGETTYKAQLGGKKPFLNPGATEVFKRPKLEDSDSEDPFGFDSDEESKTVTSENVSEMKIKEEPVPKTVTTESRVTAAVVTSAQASASITMSEEDVKDNQPWYKSALADSQKPVYVTCVSETVLFDNKNLSLSQMPVSSFSNLDAAMSVNVPGGMHNIQPACSYDGSLLEEMKSEDQELSTEPPPEPVDNIPPSPFTLRASNCKKYQRPHRSHIALAEFSDSDSDKPIDPSSAQDKSNSVLSASASGTAASANTAAKPAGRGGGRVRDYTVLHPSCLSVCNVTIQDSMDRSIDELVAQPTPADLGEAGQMKKKSDTQRPKSTRFRPIQTKPKKTLAQTKLEFFGFEYKDDEGEDASSEGATAGKSSYKIKYFGFDDLSESDSDDENSQAKEKKVKRAAAALAALSSSVDSPHTSDSQDSQASSNTGEFHYFGQTFIFFFSVSLSVHFLLLLQPVLSSGSKDSNSHKDDGLFKAPPPPPKVIKSETIPTRLNQEIVTALKCRKEDKELYTVVQHVKHFNDVVEFGENQEFTDDFEYLETGLKSSQPLNTRCLSIISLATRCAMPSFRMHLRARGKVAQVFKMLSDAPQHPNLALCTAALMYILSRDRLNMDLDRACLELMIKLLELDQDYSGDQDQLTAKEVAKVKEKIRKLCETVHNKHLDLENITTGHLAMEALLSLTSKRAGDWFKEELRLLGGLDHIVDKVKECVENLSQEDDKEKLVESLWGAERCLRVLESVTVQNPENQGYLIAYKDSQLIVSSARALRYCEDMIQRYSRALNNSSLSSSSGVTLPHCSFSNVGKAVEDCMRAVIGVLLNLTHDNEWGSTKTGEQEQLIVTALNCVLRVPRYIPQEQRFDVRVLGLGLLINLVEYSSRNRHCLVDMEYTVDDTCLEDSLIFFRQLTSVISPPMLQLFLERERAAILAEAKTDDLISEAPKPALDQSGEWQETSGEIQWVASETNDSQPEKKEEEDEELDLNKALQHAGKHMEDSIVASYTALLLGCLCQGSQINVTTVRQHLPKGDFSIMTEMLKKFLSFMNLTCAMGTTGQKSISRVIDYLEHC</sequence>
<evidence type="ECO:0000256" key="6">
    <source>
        <dbReference type="ARBA" id="ARBA00022490"/>
    </source>
</evidence>
<keyword evidence="13" id="KW-0131">Cell cycle</keyword>
<evidence type="ECO:0000256" key="9">
    <source>
        <dbReference type="ARBA" id="ARBA00022776"/>
    </source>
</evidence>
<dbReference type="GeneTree" id="ENSGT00390000015768"/>
<evidence type="ECO:0000256" key="2">
    <source>
        <dbReference type="ARBA" id="ARBA00004286"/>
    </source>
</evidence>